<dbReference type="AlphaFoldDB" id="A0A3M8AL46"/>
<dbReference type="PANTHER" id="PTHR34987">
    <property type="entry name" value="C, PUTATIVE (AFU_ORTHOLOGUE AFUA_3G02880)-RELATED"/>
    <property type="match status" value="1"/>
</dbReference>
<dbReference type="InterPro" id="IPR008928">
    <property type="entry name" value="6-hairpin_glycosidase_sf"/>
</dbReference>
<accession>A0A3M8AL46</accession>
<gene>
    <name evidence="2" type="ORF">EDM22_03040</name>
</gene>
<name>A0A3M8AL46_9MICO</name>
<dbReference type="Gene3D" id="1.50.10.10">
    <property type="match status" value="1"/>
</dbReference>
<reference evidence="2 3" key="1">
    <citation type="submission" date="2018-10" db="EMBL/GenBank/DDBJ databases">
        <title>Isolation, diversity and antibacterial activity of antinobacteria from the wheat rhizosphere soil.</title>
        <authorList>
            <person name="Sun T."/>
        </authorList>
    </citation>
    <scope>NUCLEOTIDE SEQUENCE [LARGE SCALE GENOMIC DNA]</scope>
    <source>
        <strain evidence="2 3">SJ-23</strain>
    </source>
</reference>
<dbReference type="RefSeq" id="WP_122935565.1">
    <property type="nucleotide sequence ID" value="NZ_JBHSNT010000044.1"/>
</dbReference>
<feature type="domain" description="Alpha-L-rhamnosidase six-hairpin glycosidase" evidence="1">
    <location>
        <begin position="276"/>
        <end position="607"/>
    </location>
</feature>
<dbReference type="OrthoDB" id="9815108at2"/>
<dbReference type="Gene3D" id="2.60.420.10">
    <property type="entry name" value="Maltose phosphorylase, domain 3"/>
    <property type="match status" value="1"/>
</dbReference>
<dbReference type="Pfam" id="PF17389">
    <property type="entry name" value="Bac_rhamnosid6H"/>
    <property type="match status" value="1"/>
</dbReference>
<evidence type="ECO:0000259" key="1">
    <source>
        <dbReference type="Pfam" id="PF17389"/>
    </source>
</evidence>
<dbReference type="InterPro" id="IPR035396">
    <property type="entry name" value="Bac_rhamnosid6H"/>
</dbReference>
<proteinExistence type="predicted"/>
<dbReference type="InterPro" id="IPR012341">
    <property type="entry name" value="6hp_glycosidase-like_sf"/>
</dbReference>
<organism evidence="2 3">
    <name type="scientific">Agromyces tardus</name>
    <dbReference type="NCBI Taxonomy" id="2583849"/>
    <lineage>
        <taxon>Bacteria</taxon>
        <taxon>Bacillati</taxon>
        <taxon>Actinomycetota</taxon>
        <taxon>Actinomycetes</taxon>
        <taxon>Micrococcales</taxon>
        <taxon>Microbacteriaceae</taxon>
        <taxon>Agromyces</taxon>
    </lineage>
</organism>
<dbReference type="EMBL" id="RHHB01000002">
    <property type="protein sequence ID" value="RNB51930.1"/>
    <property type="molecule type" value="Genomic_DNA"/>
</dbReference>
<dbReference type="PANTHER" id="PTHR34987:SF6">
    <property type="entry name" value="ALPHA-L-RHAMNOSIDASE SIX-HAIRPIN GLYCOSIDASE DOMAIN-CONTAINING PROTEIN"/>
    <property type="match status" value="1"/>
</dbReference>
<dbReference type="GO" id="GO:0005975">
    <property type="term" value="P:carbohydrate metabolic process"/>
    <property type="evidence" value="ECO:0007669"/>
    <property type="project" value="InterPro"/>
</dbReference>
<evidence type="ECO:0000313" key="3">
    <source>
        <dbReference type="Proteomes" id="UP000275048"/>
    </source>
</evidence>
<comment type="caution">
    <text evidence="2">The sequence shown here is derived from an EMBL/GenBank/DDBJ whole genome shotgun (WGS) entry which is preliminary data.</text>
</comment>
<keyword evidence="3" id="KW-1185">Reference proteome</keyword>
<dbReference type="Proteomes" id="UP000275048">
    <property type="component" value="Unassembled WGS sequence"/>
</dbReference>
<protein>
    <recommendedName>
        <fullName evidence="1">Alpha-L-rhamnosidase six-hairpin glycosidase domain-containing protein</fullName>
    </recommendedName>
</protein>
<evidence type="ECO:0000313" key="2">
    <source>
        <dbReference type="EMBL" id="RNB51930.1"/>
    </source>
</evidence>
<sequence>MEERPPRSAAELRRWVRARSPQPFDDAAVVPRASDTDWVYGPDQYPLALLARLVDDGFAANRHVHYPRNHGRVANRVDFRAVATAAGTVRVRVAGRADAAGDAIAVRPVVGGLDLVLPGPGAALELTVTGEHGAAPAIGVPSGALLSEWTGSADGGPWLPVRPRPGGERPPHLDPPGTVDVVARPGPDGVLDLGAPVLGHPLLPPGPRPVVMSGESVAEALAAEAQLETRHEVVPVAGGGWTTRHPLGFRYLRVVLDAAPDPVPVRAEVAPATRPGAFACSDERLTRIWATAQYTLRSCDQGLMIDGIKRDRMPWAGDQALSTLANAFALGDAQVVADGLVALGRPRHGYVNGIADYSLWWVVNADLYVRYFGDTAFAQHEAEQVDAFVADLARHADDAGVFRPAAQRGGFVDSGPGSVFLDWGLALEGGRDPVALQMLWCWALRSAARLLDRAGHPGAERWARLADVLESTLRAHGWVAEAGRWVDYLDAGAAASPAPYANFLAVLAGLHPDGVPAGVATAIRGGTAGTPFMTAFRLRALLAAGEHDAVLDEVRRSWGAMLDAGPGTFWEEGAAGGDDLAMYGRPFGRSRCHAWSAGPAAILPEAVLGVRPLADGWARFAVEPRLGDLDWAAVVIPTQVGDLIVRADAERVSVRIPAGAALVRGDRVEPGPALVEWSTQDAPGSVGEPAVATGRAVARGGGGAIGTP</sequence>
<dbReference type="SUPFAM" id="SSF48208">
    <property type="entry name" value="Six-hairpin glycosidases"/>
    <property type="match status" value="1"/>
</dbReference>